<dbReference type="InterPro" id="IPR042102">
    <property type="entry name" value="RNA_pol_Rpb1_3_sf"/>
</dbReference>
<dbReference type="GO" id="GO:0003677">
    <property type="term" value="F:DNA binding"/>
    <property type="evidence" value="ECO:0007669"/>
    <property type="project" value="InterPro"/>
</dbReference>
<dbReference type="CDD" id="cd02655">
    <property type="entry name" value="RNAP_beta'_C"/>
    <property type="match status" value="1"/>
</dbReference>
<dbReference type="AlphaFoldDB" id="D2IS78"/>
<reference evidence="11" key="1">
    <citation type="journal article" date="2009" name="Genome Biol. Evol.">
        <title>The complete plastid genome sequence of the secondarily nonphotosynthetic alga Cryptomonas paramecium: reduction, compaction, and accelerated evolutionary rate.</title>
        <authorList>
            <person name="Donaher N."/>
            <person name="Tanifuji G."/>
            <person name="Onodera N.T."/>
            <person name="Malfatti S.A."/>
            <person name="Chain P.S."/>
            <person name="Hara Y."/>
            <person name="Archibald J.M."/>
        </authorList>
    </citation>
    <scope>NUCLEOTIDE SEQUENCE</scope>
    <source>
        <strain evidence="11">CCAP977/2a</strain>
    </source>
</reference>
<evidence type="ECO:0000259" key="8">
    <source>
        <dbReference type="Pfam" id="PF04983"/>
    </source>
</evidence>
<keyword evidence="5" id="KW-0479">Metal-binding</keyword>
<feature type="domain" description="RNA polymerase Rpb1" evidence="10">
    <location>
        <begin position="99"/>
        <end position="174"/>
    </location>
</feature>
<gene>
    <name evidence="11" type="primary">rpoC2</name>
    <name evidence="11" type="ORF">CRPAC_p018</name>
</gene>
<keyword evidence="6" id="KW-0862">Zinc</keyword>
<keyword evidence="2" id="KW-0240">DNA-directed RNA polymerase</keyword>
<evidence type="ECO:0000259" key="9">
    <source>
        <dbReference type="Pfam" id="PF04998"/>
    </source>
</evidence>
<dbReference type="InterPro" id="IPR012756">
    <property type="entry name" value="DNA-dir_RpoC2_beta_pp"/>
</dbReference>
<dbReference type="Gene3D" id="1.10.274.100">
    <property type="entry name" value="RNA polymerase Rpb1, domain 3"/>
    <property type="match status" value="1"/>
</dbReference>
<dbReference type="RefSeq" id="YP_003359234.1">
    <property type="nucleotide sequence ID" value="NC_013703.1"/>
</dbReference>
<dbReference type="HAMAP" id="MF_01324">
    <property type="entry name" value="RNApol_bact_RpoC2"/>
    <property type="match status" value="1"/>
</dbReference>
<dbReference type="EC" id="2.7.7.6" evidence="1"/>
<dbReference type="GO" id="GO:0046872">
    <property type="term" value="F:metal ion binding"/>
    <property type="evidence" value="ECO:0007669"/>
    <property type="project" value="UniProtKB-KW"/>
</dbReference>
<dbReference type="Pfam" id="PF05000">
    <property type="entry name" value="RNA_pol_Rpb1_4"/>
    <property type="match status" value="1"/>
</dbReference>
<evidence type="ECO:0000256" key="4">
    <source>
        <dbReference type="ARBA" id="ARBA00022695"/>
    </source>
</evidence>
<keyword evidence="3" id="KW-0808">Transferase</keyword>
<dbReference type="InterPro" id="IPR045867">
    <property type="entry name" value="DNA-dir_RpoC_beta_prime"/>
</dbReference>
<evidence type="ECO:0000259" key="10">
    <source>
        <dbReference type="Pfam" id="PF05000"/>
    </source>
</evidence>
<protein>
    <recommendedName>
        <fullName evidence="1">DNA-directed RNA polymerase</fullName>
        <ecNumber evidence="1">2.7.7.6</ecNumber>
    </recommendedName>
</protein>
<organism evidence="11">
    <name type="scientific">Cryptomonas paramaecium</name>
    <dbReference type="NCBI Taxonomy" id="2898"/>
    <lineage>
        <taxon>Eukaryota</taxon>
        <taxon>Cryptophyceae</taxon>
        <taxon>Cryptomonadales</taxon>
        <taxon>Cryptomonadaceae</taxon>
        <taxon>Cryptomonas</taxon>
    </lineage>
</organism>
<dbReference type="Pfam" id="PF04983">
    <property type="entry name" value="RNA_pol_Rpb1_3"/>
    <property type="match status" value="1"/>
</dbReference>
<dbReference type="InterPro" id="IPR038120">
    <property type="entry name" value="Rpb1_funnel_sf"/>
</dbReference>
<name>D2IS78_9CRYP</name>
<keyword evidence="4" id="KW-0548">Nucleotidyltransferase</keyword>
<keyword evidence="11" id="KW-0934">Plastid</keyword>
<dbReference type="GO" id="GO:0003899">
    <property type="term" value="F:DNA-directed RNA polymerase activity"/>
    <property type="evidence" value="ECO:0007669"/>
    <property type="project" value="UniProtKB-EC"/>
</dbReference>
<evidence type="ECO:0000256" key="5">
    <source>
        <dbReference type="ARBA" id="ARBA00022723"/>
    </source>
</evidence>
<dbReference type="Gene3D" id="1.10.1790.20">
    <property type="match status" value="1"/>
</dbReference>
<feature type="domain" description="RNA polymerase Rpb1" evidence="9">
    <location>
        <begin position="177"/>
        <end position="509"/>
    </location>
</feature>
<dbReference type="InterPro" id="IPR007083">
    <property type="entry name" value="RNA_pol_Rpb1_4"/>
</dbReference>
<dbReference type="GeneID" id="8715180"/>
<dbReference type="Gene3D" id="1.10.150.390">
    <property type="match status" value="1"/>
</dbReference>
<dbReference type="EMBL" id="GQ358203">
    <property type="protein sequence ID" value="ACT46770.1"/>
    <property type="molecule type" value="Genomic_DNA"/>
</dbReference>
<dbReference type="InterPro" id="IPR007066">
    <property type="entry name" value="RNA_pol_Rpb1_3"/>
</dbReference>
<evidence type="ECO:0000256" key="3">
    <source>
        <dbReference type="ARBA" id="ARBA00022679"/>
    </source>
</evidence>
<evidence type="ECO:0000256" key="7">
    <source>
        <dbReference type="ARBA" id="ARBA00023163"/>
    </source>
</evidence>
<evidence type="ECO:0000313" key="11">
    <source>
        <dbReference type="EMBL" id="ACT46770.1"/>
    </source>
</evidence>
<geneLocation type="plastid" evidence="11"/>
<sequence>MKEIYTLPKAAPTFTNKVVDKKKLKQLMSWMFTTYKAGVTSHIVDKVKELGFQYATEAGISISIEDLKVPPKKQYIVKSATQQNSIIEKKYTRGETTIIERLQNTITSWGRASESIKNEVIKYFEVNEPLNPVYMMASSGARGNMSQVRQLVGMRGLMSDPHGQIIGLPIKSNFKEGLTATEYIISCYGARKGVVDTALKTANSGYLTRRLVDVVQDIVVREKNCNSTHGVLIRKKEYLHYDSLSLTLKMRGRCLFDTLCTPDQCKPIARQNECLNNLLTQNIISKGINSISIRSPLTCISSQFVCQLCYGWNLTTESLVDLGEAVGVLAAQSIGEPGTQLTMRTFHTGGVFTGEFAEQINAPFNGIIEIPNHAKTNPIKTRHGNDALLVEKNTHIRLWGFQNENTTLEIKPGSLLFLTNNEQFKKGQILAEQPLKTTSVTEKVTKELINETIGEVFLSNVSEEENEVYFEEFTNSKEIQNSLWILYGDVYSIPTHAKIIATEQSSVIKGDALAVYETKSEQSGIIKLEKDKSDKITLITASAYLENAIVTTETKEQDTNKRSFLKFENGKKFLLLYNNGERVQNLETIAILENDIYSTETGGLILYFNSAPTLEETKKPRSIYWIPEETHIINKPISLLIATNQSLVTKGQEIVKGIKSCHDGFLSITSSGDYLKEVSVKPGELYSSDKINPLFKPGLFFPGEEIVPGLIAKDTCYVEAVNIGTRKNLLLRTAIIYTVTDENTYLQQKLFENESTSIKLKITQKTTIKSTSKIKSIEPITLVSTYITVKIQSPNTRTFAELEFCQPGKNLGTIMKLCISEEMLIKWDTFAQSNQSFVKNKLHVHNGQRITPGITIAESKLLCEKDGIITNITALNQLENKLLVLTKKHNETISIGYNTPQTEPGRLVYKWQPLANGVFSPCNGYIMSIKNNLITIRHGTPYLTSCNSTIYVDHLGVVDKNNILAKFTLEQPKTGDIIQGLPRIEEILEARKPKEICQLARRNGRIKIETDEHECSTLKVIENKSEPIKYQIRSSQKMYVSNKQLVNVASKLTEGTPNLHEVLSIFFTYYTNELKQSSATRLALLKTRRYLVNEVQNVYQSQGVHISDKHIEIIAKRMTSKVQVNSSGDTTLLPNELIELEQFEEANGAILESKGKSATYSPVLLGITKTSLNTNSFLSAAGFQETTRVLSRAAIEGRKDSLTGLKENVSTGRLIPAGTGYNQTAALVPE</sequence>
<evidence type="ECO:0000256" key="2">
    <source>
        <dbReference type="ARBA" id="ARBA00022478"/>
    </source>
</evidence>
<accession>D2IS78</accession>
<evidence type="ECO:0000256" key="6">
    <source>
        <dbReference type="ARBA" id="ARBA00022833"/>
    </source>
</evidence>
<dbReference type="Pfam" id="PF04998">
    <property type="entry name" value="RNA_pol_Rpb1_5"/>
    <property type="match status" value="2"/>
</dbReference>
<dbReference type="GO" id="GO:0000428">
    <property type="term" value="C:DNA-directed RNA polymerase complex"/>
    <property type="evidence" value="ECO:0007669"/>
    <property type="project" value="UniProtKB-KW"/>
</dbReference>
<dbReference type="SUPFAM" id="SSF64484">
    <property type="entry name" value="beta and beta-prime subunits of DNA dependent RNA-polymerase"/>
    <property type="match status" value="1"/>
</dbReference>
<feature type="domain" description="RNA polymerase Rpb1" evidence="9">
    <location>
        <begin position="974"/>
        <end position="1173"/>
    </location>
</feature>
<feature type="domain" description="RNA polymerase Rpb1" evidence="8">
    <location>
        <begin position="13"/>
        <end position="67"/>
    </location>
</feature>
<keyword evidence="7" id="KW-0804">Transcription</keyword>
<dbReference type="GO" id="GO:0006351">
    <property type="term" value="P:DNA-templated transcription"/>
    <property type="evidence" value="ECO:0007669"/>
    <property type="project" value="InterPro"/>
</dbReference>
<dbReference type="NCBIfam" id="TIGR02388">
    <property type="entry name" value="rpoC2_cyan"/>
    <property type="match status" value="1"/>
</dbReference>
<dbReference type="PANTHER" id="PTHR19376">
    <property type="entry name" value="DNA-DIRECTED RNA POLYMERASE"/>
    <property type="match status" value="1"/>
</dbReference>
<dbReference type="Gene3D" id="2.40.50.100">
    <property type="match status" value="1"/>
</dbReference>
<dbReference type="Gene3D" id="1.10.132.30">
    <property type="match status" value="1"/>
</dbReference>
<evidence type="ECO:0000256" key="1">
    <source>
        <dbReference type="ARBA" id="ARBA00012418"/>
    </source>
</evidence>
<dbReference type="PANTHER" id="PTHR19376:SF68">
    <property type="entry name" value="DNA-DIRECTED RNA POLYMERASE SUBUNIT BETA"/>
    <property type="match status" value="1"/>
</dbReference>
<proteinExistence type="inferred from homology"/>
<dbReference type="InterPro" id="IPR007081">
    <property type="entry name" value="RNA_pol_Rpb1_5"/>
</dbReference>